<evidence type="ECO:0008006" key="3">
    <source>
        <dbReference type="Google" id="ProtNLM"/>
    </source>
</evidence>
<protein>
    <recommendedName>
        <fullName evidence="3">DNA-binding protein</fullName>
    </recommendedName>
</protein>
<reference evidence="1 2" key="1">
    <citation type="submission" date="2014-12" db="EMBL/GenBank/DDBJ databases">
        <title>Draft genome sequences of 29 type strains of Enterococci.</title>
        <authorList>
            <person name="Zhong Z."/>
            <person name="Sun Z."/>
            <person name="Liu W."/>
            <person name="Zhang W."/>
            <person name="Zhang H."/>
        </authorList>
    </citation>
    <scope>NUCLEOTIDE SEQUENCE [LARGE SCALE GENOMIC DNA]</scope>
    <source>
        <strain evidence="1 2">DSM 22801</strain>
    </source>
</reference>
<name>A0AA91GE90_9ENTE</name>
<proteinExistence type="predicted"/>
<sequence length="73" mass="8305">MGNMEKQQYVCDKCGNMHYISDQFQATGGNFSKIFDIQNKKFITVSCTRCGFTELYRGQTSDGWNVLDFLMGG</sequence>
<organism evidence="1 2">
    <name type="scientific">Enterococcus silesiacus</name>
    <dbReference type="NCBI Taxonomy" id="332949"/>
    <lineage>
        <taxon>Bacteria</taxon>
        <taxon>Bacillati</taxon>
        <taxon>Bacillota</taxon>
        <taxon>Bacilli</taxon>
        <taxon>Lactobacillales</taxon>
        <taxon>Enterococcaceae</taxon>
        <taxon>Enterococcus</taxon>
    </lineage>
</organism>
<evidence type="ECO:0000313" key="2">
    <source>
        <dbReference type="Proteomes" id="UP000183039"/>
    </source>
</evidence>
<dbReference type="AlphaFoldDB" id="A0AA91GE90"/>
<dbReference type="Pfam" id="PF09855">
    <property type="entry name" value="Zn_ribbon_13"/>
    <property type="match status" value="1"/>
</dbReference>
<dbReference type="InterPro" id="IPR018652">
    <property type="entry name" value="DUF2082_NA-bd_Znr"/>
</dbReference>
<comment type="caution">
    <text evidence="1">The sequence shown here is derived from an EMBL/GenBank/DDBJ whole genome shotgun (WGS) entry which is preliminary data.</text>
</comment>
<gene>
    <name evidence="1" type="ORF">RV15_GL000221</name>
</gene>
<accession>A0AA91GE90</accession>
<evidence type="ECO:0000313" key="1">
    <source>
        <dbReference type="EMBL" id="OJG93619.1"/>
    </source>
</evidence>
<dbReference type="Proteomes" id="UP000183039">
    <property type="component" value="Unassembled WGS sequence"/>
</dbReference>
<dbReference type="EMBL" id="JXLC01000001">
    <property type="protein sequence ID" value="OJG93619.1"/>
    <property type="molecule type" value="Genomic_DNA"/>
</dbReference>